<evidence type="ECO:0000256" key="1">
    <source>
        <dbReference type="SAM" id="MobiDB-lite"/>
    </source>
</evidence>
<accession>A0A9P8G5V4</accession>
<feature type="region of interest" description="Disordered" evidence="1">
    <location>
        <begin position="1"/>
        <end position="22"/>
    </location>
</feature>
<evidence type="ECO:0000313" key="2">
    <source>
        <dbReference type="EMBL" id="KAH0210672.1"/>
    </source>
</evidence>
<comment type="caution">
    <text evidence="2">The sequence shown here is derived from an EMBL/GenBank/DDBJ whole genome shotgun (WGS) entry which is preliminary data.</text>
</comment>
<evidence type="ECO:0000313" key="3">
    <source>
        <dbReference type="Proteomes" id="UP000767238"/>
    </source>
</evidence>
<reference evidence="2" key="1">
    <citation type="journal article" date="2021" name="J Fungi (Basel)">
        <title>Virulence traits and population genomics of the black yeast Aureobasidium melanogenum.</title>
        <authorList>
            <person name="Cernosa A."/>
            <person name="Sun X."/>
            <person name="Gostincar C."/>
            <person name="Fang C."/>
            <person name="Gunde-Cimerman N."/>
            <person name="Song Z."/>
        </authorList>
    </citation>
    <scope>NUCLEOTIDE SEQUENCE</scope>
    <source>
        <strain evidence="2">EXF-8016</strain>
    </source>
</reference>
<name>A0A9P8G5V4_AURME</name>
<protein>
    <submittedName>
        <fullName evidence="2">Uncharacterized protein</fullName>
    </submittedName>
</protein>
<dbReference type="EMBL" id="JAHFYH010000159">
    <property type="protein sequence ID" value="KAH0210672.1"/>
    <property type="molecule type" value="Genomic_DNA"/>
</dbReference>
<gene>
    <name evidence="2" type="ORF">KCV03_g9958</name>
</gene>
<reference evidence="2" key="2">
    <citation type="submission" date="2021-08" db="EMBL/GenBank/DDBJ databases">
        <authorList>
            <person name="Gostincar C."/>
            <person name="Sun X."/>
            <person name="Song Z."/>
            <person name="Gunde-Cimerman N."/>
        </authorList>
    </citation>
    <scope>NUCLEOTIDE SEQUENCE</scope>
    <source>
        <strain evidence="2">EXF-8016</strain>
    </source>
</reference>
<organism evidence="2 3">
    <name type="scientific">Aureobasidium melanogenum</name>
    <name type="common">Aureobasidium pullulans var. melanogenum</name>
    <dbReference type="NCBI Taxonomy" id="46634"/>
    <lineage>
        <taxon>Eukaryota</taxon>
        <taxon>Fungi</taxon>
        <taxon>Dikarya</taxon>
        <taxon>Ascomycota</taxon>
        <taxon>Pezizomycotina</taxon>
        <taxon>Dothideomycetes</taxon>
        <taxon>Dothideomycetidae</taxon>
        <taxon>Dothideales</taxon>
        <taxon>Saccotheciaceae</taxon>
        <taxon>Aureobasidium</taxon>
    </lineage>
</organism>
<dbReference type="OrthoDB" id="10254945at2759"/>
<sequence>MDGSDDTDMPDAGDESDRSSIVSVITPPSDVLRTYSAIDPPRLPHFTIINGQSHETDWHKHSWRYTARKDPHSTGFEVRQLDIDQFNGYEVPDWNNLFYWPSRYNLGPPTHDADWHGLIAKWGLPVLEKAGFLNYYPLDDDDYAEPIGRLARARNPDQDDDKCIHPVFRREMWPDIDDDRYQLLEPALLLASALLDDPGTLAFFHAISDLKSMTEFEDEVHGKCKVASVPATLSNAQETEVYRKILAMRNWLEWKFAPAPDMVKANAVALTDWRDDKDGNRLKASNEHCSQSTIYTETHKEALEAWLDLAHVPESRRPKQIDPISAYERTNFQLADTIVHEFCHAFNGAYFPDRDDGAPVEPWIRGNRSNELGHALIVHLIGGDPSAMLRFSSSRLQEHEQGCSIPFGFWFAKRWDLWREKAGSERTTTADQNQAFNTAQVFYPVPQKYIHNMSTVETWIHQVPRYGLAALRLPRLEEWAIMQRRST</sequence>
<dbReference type="Proteomes" id="UP000767238">
    <property type="component" value="Unassembled WGS sequence"/>
</dbReference>
<feature type="compositionally biased region" description="Acidic residues" evidence="1">
    <location>
        <begin position="1"/>
        <end position="14"/>
    </location>
</feature>
<proteinExistence type="predicted"/>
<dbReference type="AlphaFoldDB" id="A0A9P8G5V4"/>
<feature type="non-terminal residue" evidence="2">
    <location>
        <position position="1"/>
    </location>
</feature>